<keyword evidence="2" id="KW-0479">Metal-binding</keyword>
<accession>A0A1T4UE33</accession>
<organism evidence="4 5">
    <name type="scientific">Enterovibrio nigricans DSM 22720</name>
    <dbReference type="NCBI Taxonomy" id="1121868"/>
    <lineage>
        <taxon>Bacteria</taxon>
        <taxon>Pseudomonadati</taxon>
        <taxon>Pseudomonadota</taxon>
        <taxon>Gammaproteobacteria</taxon>
        <taxon>Vibrionales</taxon>
        <taxon>Vibrionaceae</taxon>
        <taxon>Enterovibrio</taxon>
    </lineage>
</organism>
<dbReference type="OrthoDB" id="9777385at2"/>
<feature type="domain" description="Peptidase M20 dimerisation" evidence="3">
    <location>
        <begin position="174"/>
        <end position="265"/>
    </location>
</feature>
<feature type="binding site" evidence="2">
    <location>
        <position position="91"/>
    </location>
    <ligand>
        <name>Mn(2+)</name>
        <dbReference type="ChEBI" id="CHEBI:29035"/>
        <label>2</label>
    </ligand>
</feature>
<dbReference type="PANTHER" id="PTHR11014">
    <property type="entry name" value="PEPTIDASE M20 FAMILY MEMBER"/>
    <property type="match status" value="1"/>
</dbReference>
<evidence type="ECO:0000313" key="4">
    <source>
        <dbReference type="EMBL" id="SKA50741.1"/>
    </source>
</evidence>
<sequence>MFNPILFRHRLHKYPELSGFEKKTSDVIIQTLTSFGLAPVSGVGGYGVVVRFDSVDDGPHLLFRADIDALPIHENPSHEHGSTVRGVMHACGHDGHSASLMALAYKLSLTKLQRGSVTLIFQPSEENGRGAQGMMKDSSWQTTPFDYAFGYHNVPGYPLGQILCRDNTFACASTGVAIRFVGKTAHAAYPETAINPTSAIRELMQDIEALPYAISQGFTLTTIVHVSLGKPAFGTTPETGKLLATLRSDSNKSFSALCEQVKKLAHFYAERDGLDLQIEWFDQFSATINHSEANMLLRQACKDLKFDFVNLEAPIRWSEDFSEYSKVWPSAFFGLGSGSEHPPLHDPHYDFPDALIDVSSKIFEQIIRDMNGLK</sequence>
<comment type="cofactor">
    <cofactor evidence="2">
        <name>Mn(2+)</name>
        <dbReference type="ChEBI" id="CHEBI:29035"/>
    </cofactor>
    <text evidence="2">The Mn(2+) ion enhances activity.</text>
</comment>
<dbReference type="PANTHER" id="PTHR11014:SF169">
    <property type="entry name" value="CLAN MH, FAMILY M20, PEPTIDASE T-LIKE METALLOPEPTIDASE"/>
    <property type="match status" value="1"/>
</dbReference>
<dbReference type="NCBIfam" id="TIGR01891">
    <property type="entry name" value="amidohydrolases"/>
    <property type="match status" value="1"/>
</dbReference>
<dbReference type="Gene3D" id="3.30.70.360">
    <property type="match status" value="1"/>
</dbReference>
<feature type="binding site" evidence="2">
    <location>
        <position position="345"/>
    </location>
    <ligand>
        <name>Mn(2+)</name>
        <dbReference type="ChEBI" id="CHEBI:29035"/>
        <label>2</label>
    </ligand>
</feature>
<protein>
    <submittedName>
        <fullName evidence="4">Amidohydrolase</fullName>
    </submittedName>
</protein>
<reference evidence="5" key="1">
    <citation type="submission" date="2017-02" db="EMBL/GenBank/DDBJ databases">
        <authorList>
            <person name="Varghese N."/>
            <person name="Submissions S."/>
        </authorList>
    </citation>
    <scope>NUCLEOTIDE SEQUENCE [LARGE SCALE GENOMIC DNA]</scope>
    <source>
        <strain evidence="5">DSM 22720</strain>
    </source>
</reference>
<feature type="binding site" evidence="2">
    <location>
        <position position="126"/>
    </location>
    <ligand>
        <name>Mn(2+)</name>
        <dbReference type="ChEBI" id="CHEBI:29035"/>
        <label>2</label>
    </ligand>
</feature>
<dbReference type="GO" id="GO:0016787">
    <property type="term" value="F:hydrolase activity"/>
    <property type="evidence" value="ECO:0007669"/>
    <property type="project" value="UniProtKB-KW"/>
</dbReference>
<dbReference type="SUPFAM" id="SSF55031">
    <property type="entry name" value="Bacterial exopeptidase dimerisation domain"/>
    <property type="match status" value="1"/>
</dbReference>
<evidence type="ECO:0000256" key="2">
    <source>
        <dbReference type="PIRSR" id="PIRSR005962-1"/>
    </source>
</evidence>
<dbReference type="InterPro" id="IPR017439">
    <property type="entry name" value="Amidohydrolase"/>
</dbReference>
<keyword evidence="1 4" id="KW-0378">Hydrolase</keyword>
<name>A0A1T4UE33_9GAMM</name>
<dbReference type="GO" id="GO:0046872">
    <property type="term" value="F:metal ion binding"/>
    <property type="evidence" value="ECO:0007669"/>
    <property type="project" value="UniProtKB-KW"/>
</dbReference>
<gene>
    <name evidence="4" type="ORF">SAMN02745132_01458</name>
</gene>
<keyword evidence="5" id="KW-1185">Reference proteome</keyword>
<feature type="binding site" evidence="2">
    <location>
        <position position="93"/>
    </location>
    <ligand>
        <name>Mn(2+)</name>
        <dbReference type="ChEBI" id="CHEBI:29035"/>
        <label>2</label>
    </ligand>
</feature>
<dbReference type="EMBL" id="FUXU01000013">
    <property type="protein sequence ID" value="SKA50741.1"/>
    <property type="molecule type" value="Genomic_DNA"/>
</dbReference>
<dbReference type="SUPFAM" id="SSF53187">
    <property type="entry name" value="Zn-dependent exopeptidases"/>
    <property type="match status" value="1"/>
</dbReference>
<dbReference type="InterPro" id="IPR011650">
    <property type="entry name" value="Peptidase_M20_dimer"/>
</dbReference>
<dbReference type="Proteomes" id="UP000190162">
    <property type="component" value="Unassembled WGS sequence"/>
</dbReference>
<dbReference type="Gene3D" id="3.40.630.10">
    <property type="entry name" value="Zn peptidases"/>
    <property type="match status" value="1"/>
</dbReference>
<keyword evidence="2" id="KW-0464">Manganese</keyword>
<dbReference type="AlphaFoldDB" id="A0A1T4UE33"/>
<evidence type="ECO:0000313" key="5">
    <source>
        <dbReference type="Proteomes" id="UP000190162"/>
    </source>
</evidence>
<dbReference type="Pfam" id="PF07687">
    <property type="entry name" value="M20_dimer"/>
    <property type="match status" value="1"/>
</dbReference>
<evidence type="ECO:0000259" key="3">
    <source>
        <dbReference type="Pfam" id="PF07687"/>
    </source>
</evidence>
<dbReference type="InterPro" id="IPR036264">
    <property type="entry name" value="Bact_exopeptidase_dim_dom"/>
</dbReference>
<feature type="binding site" evidence="2">
    <location>
        <position position="152"/>
    </location>
    <ligand>
        <name>Mn(2+)</name>
        <dbReference type="ChEBI" id="CHEBI:29035"/>
        <label>2</label>
    </ligand>
</feature>
<proteinExistence type="predicted"/>
<dbReference type="InterPro" id="IPR002933">
    <property type="entry name" value="Peptidase_M20"/>
</dbReference>
<dbReference type="RefSeq" id="WP_078751879.1">
    <property type="nucleotide sequence ID" value="NZ_FUXU01000013.1"/>
</dbReference>
<dbReference type="PIRSF" id="PIRSF005962">
    <property type="entry name" value="Pept_M20D_amidohydro"/>
    <property type="match status" value="1"/>
</dbReference>
<evidence type="ECO:0000256" key="1">
    <source>
        <dbReference type="ARBA" id="ARBA00022801"/>
    </source>
</evidence>
<dbReference type="Pfam" id="PF01546">
    <property type="entry name" value="Peptidase_M20"/>
    <property type="match status" value="1"/>
</dbReference>